<dbReference type="KEGG" id="smar:SM39_4879"/>
<dbReference type="Pfam" id="PF18593">
    <property type="entry name" value="CdiI_2"/>
    <property type="match status" value="1"/>
</dbReference>
<proteinExistence type="predicted"/>
<name>A0AAT9F5R8_SERMA</name>
<protein>
    <recommendedName>
        <fullName evidence="1">CdiI immunity protein domain-containing protein</fullName>
    </recommendedName>
</protein>
<sequence>MKTCELDNLIVVYFGQDYDLINAEGDITALIAEYIRLATHQQREALVNEIDALLAQDNVGSLFRQRFGFTFSPELWGTTVPAFLQQVRSALAKSLTHTK</sequence>
<dbReference type="EMBL" id="AP013063">
    <property type="protein sequence ID" value="BAO36778.1"/>
    <property type="molecule type" value="Genomic_DNA"/>
</dbReference>
<accession>A0AAT9F5R8</accession>
<organism evidence="2">
    <name type="scientific">Serratia marcescens SM39</name>
    <dbReference type="NCBI Taxonomy" id="1334564"/>
    <lineage>
        <taxon>Bacteria</taxon>
        <taxon>Pseudomonadati</taxon>
        <taxon>Pseudomonadota</taxon>
        <taxon>Gammaproteobacteria</taxon>
        <taxon>Enterobacterales</taxon>
        <taxon>Yersiniaceae</taxon>
        <taxon>Serratia</taxon>
    </lineage>
</organism>
<evidence type="ECO:0000313" key="2">
    <source>
        <dbReference type="EMBL" id="BAO36778.1"/>
    </source>
</evidence>
<gene>
    <name evidence="2" type="ORF">SM39_4879</name>
</gene>
<evidence type="ECO:0000259" key="1">
    <source>
        <dbReference type="Pfam" id="PF18593"/>
    </source>
</evidence>
<reference evidence="2" key="1">
    <citation type="journal article" date="2014" name="Genome Biol. Evol.">
        <title>Genome evolution and plasticity of Serratia marcescens, an important multidrug-resistant nosocomial pathogen.</title>
        <authorList>
            <person name="Iguchi A."/>
            <person name="Nagaya Y."/>
            <person name="Pradel E."/>
            <person name="Ooka T."/>
            <person name="Ogura Y."/>
            <person name="Katsura K."/>
            <person name="Kurokawa K."/>
            <person name="Oshima K."/>
            <person name="Hattori M."/>
            <person name="Parkhill J."/>
            <person name="Sebaihia M."/>
            <person name="Coulthurst S.J."/>
            <person name="Gotoh N."/>
            <person name="Thomson N.R."/>
            <person name="Ewbank J.J."/>
            <person name="Hayashi T."/>
        </authorList>
    </citation>
    <scope>NUCLEOTIDE SEQUENCE</scope>
    <source>
        <strain evidence="2">SM39</strain>
    </source>
</reference>
<feature type="domain" description="CdiI immunity protein" evidence="1">
    <location>
        <begin position="2"/>
        <end position="91"/>
    </location>
</feature>
<dbReference type="AlphaFoldDB" id="A0AAT9F5R8"/>
<dbReference type="InterPro" id="IPR041129">
    <property type="entry name" value="CdiI_2"/>
</dbReference>
<dbReference type="RefSeq" id="WP_041037699.1">
    <property type="nucleotide sequence ID" value="NZ_AP013063.1"/>
</dbReference>